<accession>A0ABV5KCN8</accession>
<gene>
    <name evidence="2" type="ORF">ACFFRI_15740</name>
</gene>
<evidence type="ECO:0000256" key="1">
    <source>
        <dbReference type="SAM" id="Phobius"/>
    </source>
</evidence>
<feature type="transmembrane region" description="Helical" evidence="1">
    <location>
        <begin position="111"/>
        <end position="134"/>
    </location>
</feature>
<protein>
    <recommendedName>
        <fullName evidence="4">Integral membrane protein</fullName>
    </recommendedName>
</protein>
<reference evidence="2 3" key="1">
    <citation type="submission" date="2024-09" db="EMBL/GenBank/DDBJ databases">
        <authorList>
            <person name="Sun Q."/>
            <person name="Mori K."/>
        </authorList>
    </citation>
    <scope>NUCLEOTIDE SEQUENCE [LARGE SCALE GENOMIC DNA]</scope>
    <source>
        <strain evidence="2 3">JCM 9626</strain>
    </source>
</reference>
<dbReference type="Proteomes" id="UP001589750">
    <property type="component" value="Unassembled WGS sequence"/>
</dbReference>
<feature type="transmembrane region" description="Helical" evidence="1">
    <location>
        <begin position="46"/>
        <end position="67"/>
    </location>
</feature>
<keyword evidence="3" id="KW-1185">Reference proteome</keyword>
<evidence type="ECO:0000313" key="2">
    <source>
        <dbReference type="EMBL" id="MFB9314509.1"/>
    </source>
</evidence>
<feature type="transmembrane region" description="Helical" evidence="1">
    <location>
        <begin position="146"/>
        <end position="166"/>
    </location>
</feature>
<keyword evidence="1" id="KW-0472">Membrane</keyword>
<feature type="transmembrane region" description="Helical" evidence="1">
    <location>
        <begin position="222"/>
        <end position="253"/>
    </location>
</feature>
<organism evidence="2 3">
    <name type="scientific">Nocardioides plantarum</name>
    <dbReference type="NCBI Taxonomy" id="29299"/>
    <lineage>
        <taxon>Bacteria</taxon>
        <taxon>Bacillati</taxon>
        <taxon>Actinomycetota</taxon>
        <taxon>Actinomycetes</taxon>
        <taxon>Propionibacteriales</taxon>
        <taxon>Nocardioidaceae</taxon>
        <taxon>Nocardioides</taxon>
    </lineage>
</organism>
<keyword evidence="1" id="KW-0812">Transmembrane</keyword>
<feature type="transmembrane region" description="Helical" evidence="1">
    <location>
        <begin position="280"/>
        <end position="300"/>
    </location>
</feature>
<keyword evidence="1" id="KW-1133">Transmembrane helix</keyword>
<comment type="caution">
    <text evidence="2">The sequence shown here is derived from an EMBL/GenBank/DDBJ whole genome shotgun (WGS) entry which is preliminary data.</text>
</comment>
<evidence type="ECO:0008006" key="4">
    <source>
        <dbReference type="Google" id="ProtNLM"/>
    </source>
</evidence>
<evidence type="ECO:0000313" key="3">
    <source>
        <dbReference type="Proteomes" id="UP001589750"/>
    </source>
</evidence>
<feature type="transmembrane region" description="Helical" evidence="1">
    <location>
        <begin position="73"/>
        <end position="91"/>
    </location>
</feature>
<dbReference type="RefSeq" id="WP_140010160.1">
    <property type="nucleotide sequence ID" value="NZ_JBHMDG010000021.1"/>
</dbReference>
<name>A0ABV5KCN8_9ACTN</name>
<dbReference type="EMBL" id="JBHMDG010000021">
    <property type="protein sequence ID" value="MFB9314509.1"/>
    <property type="molecule type" value="Genomic_DNA"/>
</dbReference>
<sequence>MSSSPERGDDRAAVAAAEVWFQRHGLPYFVDETRSLVADRLSRARVVSVLLVALVLGGLAGAAVALAAHDSSLGAPTGASVVLGVLVLYGLRALQASTIAAWALRRAFGSLGLLLPLATRALPMLLLFITFLFINTEVWQVASALQGGVLWGAVLFFAAAAIGFLVPRLAEELDAFDDHVEADDVLRATADTSLAALAREVVDSDIDLPEEAQVTGLQMVNLVLVLVVAQAVQVLLLALAVFVFFIVFGAVVIEDSVIVSWLGDKPHYPPFGPELVSRELAHVAVFLAAFSGLYFTVVAITDDLYRKEFFTTVMDELARAVGVRVVYRELRRRTTASTATD</sequence>
<proteinExistence type="predicted"/>